<organism evidence="1 2">
    <name type="scientific">Eleusine coracana subsp. coracana</name>
    <dbReference type="NCBI Taxonomy" id="191504"/>
    <lineage>
        <taxon>Eukaryota</taxon>
        <taxon>Viridiplantae</taxon>
        <taxon>Streptophyta</taxon>
        <taxon>Embryophyta</taxon>
        <taxon>Tracheophyta</taxon>
        <taxon>Spermatophyta</taxon>
        <taxon>Magnoliopsida</taxon>
        <taxon>Liliopsida</taxon>
        <taxon>Poales</taxon>
        <taxon>Poaceae</taxon>
        <taxon>PACMAD clade</taxon>
        <taxon>Chloridoideae</taxon>
        <taxon>Cynodonteae</taxon>
        <taxon>Eleusininae</taxon>
        <taxon>Eleusine</taxon>
    </lineage>
</organism>
<dbReference type="PANTHER" id="PTHR31860">
    <property type="entry name" value="HEAT-INDUCIBLE TRANSCRIPTION REPRESSOR (DUF639)-RELATED"/>
    <property type="match status" value="1"/>
</dbReference>
<comment type="caution">
    <text evidence="1">The sequence shown here is derived from an EMBL/GenBank/DDBJ whole genome shotgun (WGS) entry which is preliminary data.</text>
</comment>
<dbReference type="AlphaFoldDB" id="A0AAV5EFZ8"/>
<keyword evidence="2" id="KW-1185">Reference proteome</keyword>
<evidence type="ECO:0000313" key="1">
    <source>
        <dbReference type="EMBL" id="GJN21487.1"/>
    </source>
</evidence>
<sequence length="139" mass="15778">MESIVKEREDRKEPLGENKAVMGDDTSLFYSDVMPLLVNEEPTVGEDAYVWFGSVFPLACDLVNARFTFEALTTTTASRLHYPAYDRFMKEMDKSEPFVLEFPEVKDEAKEVTAANVAVDGMKGEGITDRATAFLYWWV</sequence>
<proteinExistence type="predicted"/>
<dbReference type="PANTHER" id="PTHR31860:SF5">
    <property type="entry name" value="ARGH (DUF639)"/>
    <property type="match status" value="1"/>
</dbReference>
<gene>
    <name evidence="1" type="primary">gb08967</name>
    <name evidence="1" type="ORF">PR202_gb08967</name>
</gene>
<evidence type="ECO:0000313" key="2">
    <source>
        <dbReference type="Proteomes" id="UP001054889"/>
    </source>
</evidence>
<reference evidence="1" key="2">
    <citation type="submission" date="2021-12" db="EMBL/GenBank/DDBJ databases">
        <title>Resequencing data analysis of finger millet.</title>
        <authorList>
            <person name="Hatakeyama M."/>
            <person name="Aluri S."/>
            <person name="Balachadran M.T."/>
            <person name="Sivarajan S.R."/>
            <person name="Poveda L."/>
            <person name="Shimizu-Inatsugi R."/>
            <person name="Schlapbach R."/>
            <person name="Sreeman S.M."/>
            <person name="Shimizu K.K."/>
        </authorList>
    </citation>
    <scope>NUCLEOTIDE SEQUENCE</scope>
</reference>
<dbReference type="Proteomes" id="UP001054889">
    <property type="component" value="Unassembled WGS sequence"/>
</dbReference>
<dbReference type="EMBL" id="BQKI01000075">
    <property type="protein sequence ID" value="GJN21487.1"/>
    <property type="molecule type" value="Genomic_DNA"/>
</dbReference>
<name>A0AAV5EFZ8_ELECO</name>
<protein>
    <submittedName>
        <fullName evidence="1">Uncharacterized protein</fullName>
    </submittedName>
</protein>
<reference evidence="1" key="1">
    <citation type="journal article" date="2018" name="DNA Res.">
        <title>Multiple hybrid de novo genome assembly of finger millet, an orphan allotetraploid crop.</title>
        <authorList>
            <person name="Hatakeyama M."/>
            <person name="Aluri S."/>
            <person name="Balachadran M.T."/>
            <person name="Sivarajan S.R."/>
            <person name="Patrignani A."/>
            <person name="Gruter S."/>
            <person name="Poveda L."/>
            <person name="Shimizu-Inatsugi R."/>
            <person name="Baeten J."/>
            <person name="Francoijs K.J."/>
            <person name="Nataraja K.N."/>
            <person name="Reddy Y.A.N."/>
            <person name="Phadnis S."/>
            <person name="Ravikumar R.L."/>
            <person name="Schlapbach R."/>
            <person name="Sreeman S.M."/>
            <person name="Shimizu K.K."/>
        </authorList>
    </citation>
    <scope>NUCLEOTIDE SEQUENCE</scope>
</reference>
<accession>A0AAV5EFZ8</accession>